<dbReference type="Proteomes" id="UP000467700">
    <property type="component" value="Unassembled WGS sequence"/>
</dbReference>
<comment type="caution">
    <text evidence="1">The sequence shown here is derived from an EMBL/GenBank/DDBJ whole genome shotgun (WGS) entry which is preliminary data.</text>
</comment>
<organism evidence="1 2">
    <name type="scientific">Cyclocybe aegerita</name>
    <name type="common">Black poplar mushroom</name>
    <name type="synonym">Agrocybe aegerita</name>
    <dbReference type="NCBI Taxonomy" id="1973307"/>
    <lineage>
        <taxon>Eukaryota</taxon>
        <taxon>Fungi</taxon>
        <taxon>Dikarya</taxon>
        <taxon>Basidiomycota</taxon>
        <taxon>Agaricomycotina</taxon>
        <taxon>Agaricomycetes</taxon>
        <taxon>Agaricomycetidae</taxon>
        <taxon>Agaricales</taxon>
        <taxon>Agaricineae</taxon>
        <taxon>Bolbitiaceae</taxon>
        <taxon>Cyclocybe</taxon>
    </lineage>
</organism>
<sequence length="510" mass="57283">MRCTTCTRPSKDRVEKVNVSGEECSTPNSYHGPCQGCRDISEVDVQIAQATALLLNLRLKRCDAKRRRNQHHDRLVRRLPVEVISRIFVHCLPPQSPLSGVGYLGYLESRCPKQRTQHPGLVVAAVCQSWRQIALATPRLWSVAVMKIEESDVAAQAEMTADWLGRSGALPLSLEIRQIKPDSSSISYSRRIRKPIDLTPIFEAVSAHILRLKRLEVQVDAELLDLLRGEAPMLRELHLDQKPCQIPKGSFFAPSHPAHSGSNWSGVTFFETLSLSVAEALHLFEQTQQLVECRIAEVNDPFVELPDETRHITLPYLETLLLDQGPLKQSGLLNHLTAPVLKTLKTEAHPDSISQFITRSKCGLDQLLINVLDGTPEDLIELFKTTPYLTNLKIMEGTIAEMFFEHLAPTSLMGDGPSATPEFLPHLCDVRLTGVPYFKWSSVPCIFSSRKENGDLVPRPLNYLRLTLSFTDEDGGTPRIIPEDVKSRLKDLRAQSKLTIYSGYYDILRD</sequence>
<proteinExistence type="predicted"/>
<evidence type="ECO:0000313" key="2">
    <source>
        <dbReference type="Proteomes" id="UP000467700"/>
    </source>
</evidence>
<dbReference type="EMBL" id="CACVBS010000032">
    <property type="protein sequence ID" value="CAA7261324.1"/>
    <property type="molecule type" value="Genomic_DNA"/>
</dbReference>
<evidence type="ECO:0008006" key="3">
    <source>
        <dbReference type="Google" id="ProtNLM"/>
    </source>
</evidence>
<gene>
    <name evidence="1" type="ORF">AAE3_LOCUS3524</name>
</gene>
<evidence type="ECO:0000313" key="1">
    <source>
        <dbReference type="EMBL" id="CAA7261324.1"/>
    </source>
</evidence>
<reference evidence="1 2" key="1">
    <citation type="submission" date="2020-01" db="EMBL/GenBank/DDBJ databases">
        <authorList>
            <person name="Gupta K D."/>
        </authorList>
    </citation>
    <scope>NUCLEOTIDE SEQUENCE [LARGE SCALE GENOMIC DNA]</scope>
</reference>
<protein>
    <recommendedName>
        <fullName evidence="3">F-box domain-containing protein</fullName>
    </recommendedName>
</protein>
<keyword evidence="2" id="KW-1185">Reference proteome</keyword>
<dbReference type="AlphaFoldDB" id="A0A8S0W3U0"/>
<accession>A0A8S0W3U0</accession>
<name>A0A8S0W3U0_CYCAE</name>
<dbReference type="OrthoDB" id="3139566at2759"/>